<dbReference type="GO" id="GO:0042578">
    <property type="term" value="F:phosphoric ester hydrolase activity"/>
    <property type="evidence" value="ECO:0007669"/>
    <property type="project" value="TreeGrafter"/>
</dbReference>
<dbReference type="Pfam" id="PF02811">
    <property type="entry name" value="PHP"/>
    <property type="match status" value="1"/>
</dbReference>
<dbReference type="SMART" id="SM00481">
    <property type="entry name" value="POLIIIAc"/>
    <property type="match status" value="1"/>
</dbReference>
<sequence length="218" mass="23197">MVYDFHTHTSLSDGDLSPIELIRRALINNHTAIALTDHAAIGSLKRIIQETAEVCALARSYWDILAIPGIELTHVPAQAIAETAKLAKELGAWIVVVHGETIVEPVEKGTNLAALHSPHVDILAHPGLLSPEEAKLAAKNGIFLEISARKGHCLTNGHIASLAQQAGAKLLLNSDAHNQQELLTASLADAIAHGTGLDDIACHQVLNINPQALIKNLP</sequence>
<dbReference type="InterPro" id="IPR004013">
    <property type="entry name" value="PHP_dom"/>
</dbReference>
<reference evidence="2" key="1">
    <citation type="journal article" date="2014" name="Front. Microbiol.">
        <title>High frequency of phylogenetically diverse reductive dehalogenase-homologous genes in deep subseafloor sedimentary metagenomes.</title>
        <authorList>
            <person name="Kawai M."/>
            <person name="Futagami T."/>
            <person name="Toyoda A."/>
            <person name="Takaki Y."/>
            <person name="Nishi S."/>
            <person name="Hori S."/>
            <person name="Arai W."/>
            <person name="Tsubouchi T."/>
            <person name="Morono Y."/>
            <person name="Uchiyama I."/>
            <person name="Ito T."/>
            <person name="Fujiyama A."/>
            <person name="Inagaki F."/>
            <person name="Takami H."/>
        </authorList>
    </citation>
    <scope>NUCLEOTIDE SEQUENCE</scope>
    <source>
        <strain evidence="2">Expedition CK06-06</strain>
    </source>
</reference>
<dbReference type="EMBL" id="BARV01033321">
    <property type="protein sequence ID" value="GAI49058.1"/>
    <property type="molecule type" value="Genomic_DNA"/>
</dbReference>
<proteinExistence type="predicted"/>
<protein>
    <recommendedName>
        <fullName evidence="1">Polymerase/histidinol phosphatase N-terminal domain-containing protein</fullName>
    </recommendedName>
</protein>
<dbReference type="GO" id="GO:0005829">
    <property type="term" value="C:cytosol"/>
    <property type="evidence" value="ECO:0007669"/>
    <property type="project" value="TreeGrafter"/>
</dbReference>
<evidence type="ECO:0000313" key="2">
    <source>
        <dbReference type="EMBL" id="GAI49058.1"/>
    </source>
</evidence>
<dbReference type="PANTHER" id="PTHR36928">
    <property type="entry name" value="PHOSPHATASE YCDX-RELATED"/>
    <property type="match status" value="1"/>
</dbReference>
<organism evidence="2">
    <name type="scientific">marine sediment metagenome</name>
    <dbReference type="NCBI Taxonomy" id="412755"/>
    <lineage>
        <taxon>unclassified sequences</taxon>
        <taxon>metagenomes</taxon>
        <taxon>ecological metagenomes</taxon>
    </lineage>
</organism>
<dbReference type="NCBIfam" id="NF004981">
    <property type="entry name" value="PRK06361.1"/>
    <property type="match status" value="1"/>
</dbReference>
<evidence type="ECO:0000259" key="1">
    <source>
        <dbReference type="SMART" id="SM00481"/>
    </source>
</evidence>
<dbReference type="InterPro" id="IPR003141">
    <property type="entry name" value="Pol/His_phosphatase_N"/>
</dbReference>
<feature type="non-terminal residue" evidence="2">
    <location>
        <position position="218"/>
    </location>
</feature>
<comment type="caution">
    <text evidence="2">The sequence shown here is derived from an EMBL/GenBank/DDBJ whole genome shotgun (WGS) entry which is preliminary data.</text>
</comment>
<feature type="domain" description="Polymerase/histidinol phosphatase N-terminal" evidence="1">
    <location>
        <begin position="3"/>
        <end position="76"/>
    </location>
</feature>
<dbReference type="PANTHER" id="PTHR36928:SF1">
    <property type="entry name" value="PHOSPHATASE YCDX-RELATED"/>
    <property type="match status" value="1"/>
</dbReference>
<accession>X1NZL4</accession>
<dbReference type="GO" id="GO:0008270">
    <property type="term" value="F:zinc ion binding"/>
    <property type="evidence" value="ECO:0007669"/>
    <property type="project" value="TreeGrafter"/>
</dbReference>
<dbReference type="SUPFAM" id="SSF89550">
    <property type="entry name" value="PHP domain-like"/>
    <property type="match status" value="1"/>
</dbReference>
<dbReference type="InterPro" id="IPR050243">
    <property type="entry name" value="PHP_phosphatase"/>
</dbReference>
<name>X1NZL4_9ZZZZ</name>
<gene>
    <name evidence="2" type="ORF">S06H3_52389</name>
</gene>
<dbReference type="AlphaFoldDB" id="X1NZL4"/>
<dbReference type="InterPro" id="IPR016195">
    <property type="entry name" value="Pol/histidinol_Pase-like"/>
</dbReference>
<dbReference type="Gene3D" id="3.20.20.140">
    <property type="entry name" value="Metal-dependent hydrolases"/>
    <property type="match status" value="1"/>
</dbReference>
<dbReference type="CDD" id="cd07432">
    <property type="entry name" value="PHP_HisPPase"/>
    <property type="match status" value="1"/>
</dbReference>